<dbReference type="Pfam" id="PF20719">
    <property type="entry name" value="Med16_C"/>
    <property type="match status" value="1"/>
</dbReference>
<evidence type="ECO:0000256" key="3">
    <source>
        <dbReference type="ARBA" id="ARBA00019614"/>
    </source>
</evidence>
<evidence type="ECO:0000256" key="5">
    <source>
        <dbReference type="ARBA" id="ARBA00023159"/>
    </source>
</evidence>
<reference evidence="13 15" key="3">
    <citation type="submission" date="2017-05" db="EMBL/GenBank/DDBJ databases">
        <title>The Genome Sequence of Candida krusei Ckrusei653.</title>
        <authorList>
            <person name="Cuomo C."/>
            <person name="Forche A."/>
            <person name="Young S."/>
            <person name="Abouelleil A."/>
            <person name="Cao P."/>
            <person name="Chapman S."/>
            <person name="Cusick C."/>
            <person name="Shea T."/>
            <person name="Nusbaum C."/>
            <person name="Birren B."/>
        </authorList>
    </citation>
    <scope>NUCLEOTIDE SEQUENCE [LARGE SCALE GENOMIC DNA]</scope>
    <source>
        <strain evidence="13 15">Ckrusei653</strain>
    </source>
</reference>
<reference evidence="12" key="2">
    <citation type="submission" date="2014-08" db="EMBL/GenBank/DDBJ databases">
        <title>Exploiting Issatchenkia orientalis SD108 for Succinic Acid Production.</title>
        <authorList>
            <person name="Xiao H."/>
            <person name="Shao Z."/>
            <person name="Jiang Y."/>
            <person name="Dole S."/>
            <person name="Zhao H."/>
        </authorList>
    </citation>
    <scope>NUCLEOTIDE SEQUENCE [LARGE SCALE GENOMIC DNA]</scope>
    <source>
        <strain evidence="12">SD108</strain>
    </source>
</reference>
<dbReference type="PANTHER" id="PTHR13224:SF6">
    <property type="entry name" value="MEDIATOR OF RNA POLYMERASE II TRANSCRIPTION SUBUNIT 16"/>
    <property type="match status" value="1"/>
</dbReference>
<comment type="subcellular location">
    <subcellularLocation>
        <location evidence="1 9">Nucleus</location>
    </subcellularLocation>
</comment>
<dbReference type="EMBL" id="NHMM01000005">
    <property type="protein sequence ID" value="OUT21487.1"/>
    <property type="molecule type" value="Genomic_DNA"/>
</dbReference>
<keyword evidence="4 9" id="KW-0805">Transcription regulation</keyword>
<name>A0A099P6S8_PICKU</name>
<evidence type="ECO:0000256" key="4">
    <source>
        <dbReference type="ARBA" id="ARBA00023015"/>
    </source>
</evidence>
<evidence type="ECO:0000256" key="6">
    <source>
        <dbReference type="ARBA" id="ARBA00023163"/>
    </source>
</evidence>
<evidence type="ECO:0000256" key="9">
    <source>
        <dbReference type="RuleBase" id="RU364149"/>
    </source>
</evidence>
<dbReference type="AlphaFoldDB" id="A0A099P6S8"/>
<dbReference type="InterPro" id="IPR048338">
    <property type="entry name" value="Mediator_Med16"/>
</dbReference>
<evidence type="ECO:0000259" key="10">
    <source>
        <dbReference type="Pfam" id="PF11635"/>
    </source>
</evidence>
<dbReference type="GO" id="GO:0016592">
    <property type="term" value="C:mediator complex"/>
    <property type="evidence" value="ECO:0007669"/>
    <property type="project" value="InterPro"/>
</dbReference>
<dbReference type="HOGENOM" id="CLU_013428_0_0_1"/>
<accession>A0A099P6S8</accession>
<evidence type="ECO:0000313" key="12">
    <source>
        <dbReference type="EMBL" id="KGK39756.1"/>
    </source>
</evidence>
<dbReference type="eggNOG" id="ENOG502QWAC">
    <property type="taxonomic scope" value="Eukaryota"/>
</dbReference>
<evidence type="ECO:0000256" key="1">
    <source>
        <dbReference type="ARBA" id="ARBA00004123"/>
    </source>
</evidence>
<evidence type="ECO:0000313" key="13">
    <source>
        <dbReference type="EMBL" id="OUT21487.1"/>
    </source>
</evidence>
<dbReference type="PANTHER" id="PTHR13224">
    <property type="entry name" value="THYROID HORMONE RECEPTOR-ASSOCIATED PROTEIN-RELATED"/>
    <property type="match status" value="1"/>
</dbReference>
<comment type="caution">
    <text evidence="12">The sequence shown here is derived from an EMBL/GenBank/DDBJ whole genome shotgun (WGS) entry which is preliminary data.</text>
</comment>
<dbReference type="Pfam" id="PF11635">
    <property type="entry name" value="Med16_N"/>
    <property type="match status" value="1"/>
</dbReference>
<dbReference type="GO" id="GO:0045893">
    <property type="term" value="P:positive regulation of DNA-templated transcription"/>
    <property type="evidence" value="ECO:0007669"/>
    <property type="project" value="TreeGrafter"/>
</dbReference>
<feature type="domain" description="Mediator complex subunit Med16 N-terminal" evidence="10">
    <location>
        <begin position="179"/>
        <end position="538"/>
    </location>
</feature>
<comment type="similarity">
    <text evidence="2 9">Belongs to the Mediator complex subunit 16 family.</text>
</comment>
<feature type="domain" description="Mediator complex subunit 16 C-terminal" evidence="11">
    <location>
        <begin position="953"/>
        <end position="1149"/>
    </location>
</feature>
<reference evidence="14" key="1">
    <citation type="journal article" date="2014" name="Microb. Cell Fact.">
        <title>Exploiting Issatchenkia orientalis SD108 for succinic acid production.</title>
        <authorList>
            <person name="Xiao H."/>
            <person name="Shao Z."/>
            <person name="Jiang Y."/>
            <person name="Dole S."/>
            <person name="Zhao H."/>
        </authorList>
    </citation>
    <scope>NUCLEOTIDE SEQUENCE [LARGE SCALE GENOMIC DNA]</scope>
    <source>
        <strain evidence="14">SD108</strain>
    </source>
</reference>
<keyword evidence="5 9" id="KW-0010">Activator</keyword>
<evidence type="ECO:0000259" key="11">
    <source>
        <dbReference type="Pfam" id="PF20719"/>
    </source>
</evidence>
<dbReference type="InterPro" id="IPR021665">
    <property type="entry name" value="Mediator_Med16_N"/>
</dbReference>
<evidence type="ECO:0000313" key="15">
    <source>
        <dbReference type="Proteomes" id="UP000195871"/>
    </source>
</evidence>
<dbReference type="EMBL" id="JQFK01000006">
    <property type="protein sequence ID" value="KGK39756.1"/>
    <property type="molecule type" value="Genomic_DNA"/>
</dbReference>
<evidence type="ECO:0000313" key="14">
    <source>
        <dbReference type="Proteomes" id="UP000029867"/>
    </source>
</evidence>
<comment type="subunit">
    <text evidence="9">Component of the Mediator complex.</text>
</comment>
<comment type="function">
    <text evidence="9">Component of the Mediator complex, a coactivator involved in the regulated transcription of nearly all RNA polymerase II-dependent genes. Mediator functions as a bridge to convey information from gene-specific regulatory proteins to the basal RNA polymerase II transcription machinery. Mediator is recruited to promoters by direct interactions with regulatory proteins and serves as a scaffold for the assembly of a functional preinitiation complex with RNA polymerase II and the general transcription factors.</text>
</comment>
<keyword evidence="6 9" id="KW-0804">Transcription</keyword>
<dbReference type="VEuPathDB" id="FungiDB:C5L36_0B05120"/>
<sequence length="1150" mass="128991">MSAGDYDVLGTLVSRSISGAKQNHISWSRQGLIAYILDSQNDDGFSQKEGNLRLTFLECVDGKHWQLAPPTFFNIGALLTGSNPSSIPVHQNTKQVSTNYVLFSNTGWDLFTSDKHGNVTILVTGLKRVLSNKPNSELISAENINHNIVQMQYSRTSFNTCEIFYTEHNKGATVLESLGNKVITAKWLNLQKTVISNIPAIRIQQNSENQVLNGCASKMGAATEDAHGYYYRYNASQHKAYGPCHPLSSKQACLSVRANGEICLYHQEEHGVEYVRVQGNLHNESDSTDLITKSSIGYERNGKIIIAAYYEKSMYLKFYEVVIHWNYLSNAAKLLAENPNYRATPEEKNNPTMEVRKILQREMDNIVEGFTFTDIDIISPNFEQDSAMDVLVRVKNKKLHLNDSFLTGIIRYQLYETPLNQFIHKSFKTIASKNSIDITQSLGTSYELKYSQTISINDAIISLESQHLDMYISMVLASGEVKLFRRATFLEEVNRFKADTRNIKTEAGLTPQPPQSQETSLPPTISTLLDAGYEFPRIEKQPVYACLSPNLCAYVSLPIDGSSLEVGCVVTHNVDPGYLKGEKKGLLLAKAAAIALRHTTACYLGYFTDDLVATIRTDLARMSKLASENYSYALMVSILQESHRAINLNIDITPEQSDKMTQNQPLQRLLTLQLSLSTFENWNKTRSGKIALALLNLRYIASSIMYTIHTIYSNIHRFAKKGFPATDTLLNAKLREECIISVVGVIRWCLDYIVLLSQEILELDSAFKSQNQERISKLMKDSIVIPLILGKIPRAFLVFSIANIRRLFSFVQKFIEKIDPSVTAKVTAENPLGGFDVIESWFLNGDSSVLQKKLGGPVKPGSPPNSKNGKAIVTSPIVEAYYRLGLTIKRLPVSLVAFEKFLSEADGPLRNMKLDAPTSLAIEQQIICQGYISRNFTDAIRKLSDVFTKSVLTYSDTKISDLYFYDVSWLGFNSPEDSEDDDYYDNDLSSEECHDNTAAAPQQISNEVAIDEFIKSDKSNLSRTVIIQKTDIKKSEKMYRNLVCKILQNGGIIDSVRKEWFGPETIMKPVGEYITKKNIYSDTTVGESSKTALTPTGDLRPNIRKCIRCGSISVVNDEVVFIPNSMTFVTNPVFQQYQRICICGGSWVNI</sequence>
<evidence type="ECO:0000256" key="8">
    <source>
        <dbReference type="ARBA" id="ARBA00032015"/>
    </source>
</evidence>
<evidence type="ECO:0000256" key="7">
    <source>
        <dbReference type="ARBA" id="ARBA00023242"/>
    </source>
</evidence>
<evidence type="ECO:0000256" key="2">
    <source>
        <dbReference type="ARBA" id="ARBA00006543"/>
    </source>
</evidence>
<dbReference type="Proteomes" id="UP000195871">
    <property type="component" value="Unassembled WGS sequence"/>
</dbReference>
<dbReference type="Proteomes" id="UP000029867">
    <property type="component" value="Unassembled WGS sequence"/>
</dbReference>
<keyword evidence="7 9" id="KW-0539">Nucleus</keyword>
<protein>
    <recommendedName>
        <fullName evidence="3 9">Mediator of RNA polymerase II transcription subunit 16</fullName>
    </recommendedName>
    <alternativeName>
        <fullName evidence="8 9">Mediator complex subunit 16</fullName>
    </alternativeName>
</protein>
<organism evidence="12 14">
    <name type="scientific">Pichia kudriavzevii</name>
    <name type="common">Yeast</name>
    <name type="synonym">Issatchenkia orientalis</name>
    <dbReference type="NCBI Taxonomy" id="4909"/>
    <lineage>
        <taxon>Eukaryota</taxon>
        <taxon>Fungi</taxon>
        <taxon>Dikarya</taxon>
        <taxon>Ascomycota</taxon>
        <taxon>Saccharomycotina</taxon>
        <taxon>Pichiomycetes</taxon>
        <taxon>Pichiales</taxon>
        <taxon>Pichiaceae</taxon>
        <taxon>Pichia</taxon>
    </lineage>
</organism>
<dbReference type="InterPro" id="IPR048339">
    <property type="entry name" value="Mediator_Med16_C"/>
</dbReference>
<gene>
    <name evidence="9" type="primary">MED16</name>
    <name evidence="13" type="ORF">CAS74_003606</name>
    <name evidence="12" type="ORF">JL09_g1086</name>
</gene>
<proteinExistence type="inferred from homology"/>